<reference evidence="1 2" key="1">
    <citation type="submission" date="2016-04" db="EMBL/GenBank/DDBJ databases">
        <title>Genome analyses suggest a sexual origin of heterokaryosis in a supposedly ancient asexual fungus.</title>
        <authorList>
            <person name="Ropars J."/>
            <person name="Sedzielewska K."/>
            <person name="Noel J."/>
            <person name="Charron P."/>
            <person name="Farinelli L."/>
            <person name="Marton T."/>
            <person name="Kruger M."/>
            <person name="Pelin A."/>
            <person name="Brachmann A."/>
            <person name="Corradi N."/>
        </authorList>
    </citation>
    <scope>NUCLEOTIDE SEQUENCE [LARGE SCALE GENOMIC DNA]</scope>
    <source>
        <strain evidence="1 2">C2</strain>
    </source>
</reference>
<dbReference type="EMBL" id="LLXL01004203">
    <property type="protein sequence ID" value="PKK57661.1"/>
    <property type="molecule type" value="Genomic_DNA"/>
</dbReference>
<evidence type="ECO:0000313" key="2">
    <source>
        <dbReference type="Proteomes" id="UP000233469"/>
    </source>
</evidence>
<sequence length="173" mass="20138">MDNIDNTDTIFDNEEEVTTWVNNNKKTFLKAFFDRFQDIYDKFLTEVVKCKKIEEYIELEIKCTSVSKLGKIPVRLNKPEMKVPAVYYFLSLFLIKFAGVHLNNLVEIILCCEQIATANFRRIETRYSALQEDFADLEKIVGKSADSDLINRLAIQDLENKIRNLEADIIAKE</sequence>
<dbReference type="VEuPathDB" id="FungiDB:FUN_015940"/>
<organism evidence="1 2">
    <name type="scientific">Rhizophagus irregularis</name>
    <dbReference type="NCBI Taxonomy" id="588596"/>
    <lineage>
        <taxon>Eukaryota</taxon>
        <taxon>Fungi</taxon>
        <taxon>Fungi incertae sedis</taxon>
        <taxon>Mucoromycota</taxon>
        <taxon>Glomeromycotina</taxon>
        <taxon>Glomeromycetes</taxon>
        <taxon>Glomerales</taxon>
        <taxon>Glomeraceae</taxon>
        <taxon>Rhizophagus</taxon>
    </lineage>
</organism>
<dbReference type="VEuPathDB" id="FungiDB:RhiirA1_471265"/>
<comment type="caution">
    <text evidence="1">The sequence shown here is derived from an EMBL/GenBank/DDBJ whole genome shotgun (WGS) entry which is preliminary data.</text>
</comment>
<evidence type="ECO:0000313" key="1">
    <source>
        <dbReference type="EMBL" id="PKK57661.1"/>
    </source>
</evidence>
<accession>A0A2N1M7Q8</accession>
<dbReference type="AlphaFoldDB" id="A0A2N1M7Q8"/>
<name>A0A2N1M7Q8_9GLOM</name>
<dbReference type="Proteomes" id="UP000233469">
    <property type="component" value="Unassembled WGS sequence"/>
</dbReference>
<reference evidence="1 2" key="2">
    <citation type="submission" date="2017-10" db="EMBL/GenBank/DDBJ databases">
        <title>Extensive intraspecific genome diversity in a model arbuscular mycorrhizal fungus.</title>
        <authorList>
            <person name="Chen E.C.H."/>
            <person name="Morin E."/>
            <person name="Baudet D."/>
            <person name="Noel J."/>
            <person name="Ndikumana S."/>
            <person name="Charron P."/>
            <person name="St-Onge C."/>
            <person name="Giorgi J."/>
            <person name="Grigoriev I.V."/>
            <person name="Roux C."/>
            <person name="Martin F.M."/>
            <person name="Corradi N."/>
        </authorList>
    </citation>
    <scope>NUCLEOTIDE SEQUENCE [LARGE SCALE GENOMIC DNA]</scope>
    <source>
        <strain evidence="1 2">C2</strain>
    </source>
</reference>
<gene>
    <name evidence="1" type="ORF">RhiirC2_797637</name>
</gene>
<protein>
    <submittedName>
        <fullName evidence="1">Uncharacterized protein</fullName>
    </submittedName>
</protein>
<proteinExistence type="predicted"/>